<gene>
    <name evidence="1" type="ORF">BQ8482_360064</name>
</gene>
<evidence type="ECO:0000313" key="1">
    <source>
        <dbReference type="EMBL" id="SJM33663.1"/>
    </source>
</evidence>
<evidence type="ECO:0000313" key="2">
    <source>
        <dbReference type="Proteomes" id="UP000245698"/>
    </source>
</evidence>
<protein>
    <submittedName>
        <fullName evidence="1">Uncharacterized protein</fullName>
    </submittedName>
</protein>
<dbReference type="EMBL" id="FUIG01000044">
    <property type="protein sequence ID" value="SJM33663.1"/>
    <property type="molecule type" value="Genomic_DNA"/>
</dbReference>
<organism evidence="1 2">
    <name type="scientific">Mesorhizobium delmotii</name>
    <dbReference type="NCBI Taxonomy" id="1631247"/>
    <lineage>
        <taxon>Bacteria</taxon>
        <taxon>Pseudomonadati</taxon>
        <taxon>Pseudomonadota</taxon>
        <taxon>Alphaproteobacteria</taxon>
        <taxon>Hyphomicrobiales</taxon>
        <taxon>Phyllobacteriaceae</taxon>
        <taxon>Mesorhizobium</taxon>
    </lineage>
</organism>
<keyword evidence="2" id="KW-1185">Reference proteome</keyword>
<sequence>MDWGRTRLAFGPASLIFRPPGVHYSARISHEGSHCLTVAIDPEMLGAGDTVVDFERLNAARRAPLHWLAFQLRREIETSDDLSPTSVAHTLVVLLTELTERPGLEARSAPPPWLVQVQEQIHDHSLDSLAWEAGVHHVHFAREIRRRFGCAVGHYTHLARALTTTTGYRYLLQGGAPH</sequence>
<name>A0A2P9ARC7_9HYPH</name>
<accession>A0A2P9ARC7</accession>
<dbReference type="AlphaFoldDB" id="A0A2P9ARC7"/>
<proteinExistence type="predicted"/>
<reference evidence="2" key="1">
    <citation type="submission" date="2016-12" db="EMBL/GenBank/DDBJ databases">
        <authorList>
            <person name="Brunel B."/>
        </authorList>
    </citation>
    <scope>NUCLEOTIDE SEQUENCE [LARGE SCALE GENOMIC DNA]</scope>
</reference>
<dbReference type="RefSeq" id="WP_123150357.1">
    <property type="nucleotide sequence ID" value="NZ_FUIG01000044.1"/>
</dbReference>
<dbReference type="Proteomes" id="UP000245698">
    <property type="component" value="Unassembled WGS sequence"/>
</dbReference>